<name>A0A4P6KHW7_9MICO</name>
<proteinExistence type="predicted"/>
<evidence type="ECO:0000259" key="1">
    <source>
        <dbReference type="Pfam" id="PF06889"/>
    </source>
</evidence>
<dbReference type="OrthoDB" id="4322331at2"/>
<dbReference type="AlphaFoldDB" id="A0A4P6KHW7"/>
<dbReference type="Pfam" id="PF06889">
    <property type="entry name" value="DUF1266"/>
    <property type="match status" value="1"/>
</dbReference>
<evidence type="ECO:0000313" key="2">
    <source>
        <dbReference type="EMBL" id="QBE49903.1"/>
    </source>
</evidence>
<protein>
    <submittedName>
        <fullName evidence="2">DUF1266 domain-containing protein</fullName>
    </submittedName>
</protein>
<dbReference type="RefSeq" id="WP_130111016.1">
    <property type="nucleotide sequence ID" value="NZ_CP035806.1"/>
</dbReference>
<reference evidence="2 3" key="1">
    <citation type="submission" date="2019-02" db="EMBL/GenBank/DDBJ databases">
        <authorList>
            <person name="Sun L."/>
            <person name="Pan D."/>
            <person name="Wu X."/>
        </authorList>
    </citation>
    <scope>NUCLEOTIDE SEQUENCE [LARGE SCALE GENOMIC DNA]</scope>
    <source>
        <strain evidence="2 3">JW-1</strain>
    </source>
</reference>
<feature type="domain" description="DUF1266" evidence="1">
    <location>
        <begin position="119"/>
        <end position="244"/>
    </location>
</feature>
<gene>
    <name evidence="2" type="ORF">EVS81_14585</name>
</gene>
<keyword evidence="3" id="KW-1185">Reference proteome</keyword>
<evidence type="ECO:0000313" key="3">
    <source>
        <dbReference type="Proteomes" id="UP000289260"/>
    </source>
</evidence>
<sequence>MNVITEPDRLRAHESHPIDSREANLLALGLQPLVLMGANWNDPTASALSDTEKQHLQKSWQLDSTADVLIAAFELVNHRHQNVEWRRMLELRGRLAERSEPTPHAWLTAIARDGIDGDRARAFVDAIQGYEQELGAGPDDSVEAVISLDAFALAQAVAVSVWGVGLGFLSRSKSLRLIGHVNEIARREFASWAAFGRSYAVGSAMFSSDGELKRRGSRQAAITSMIMRTALDPASDGPWAVLPWRI</sequence>
<dbReference type="KEGG" id="ltr:EVS81_14585"/>
<dbReference type="Proteomes" id="UP000289260">
    <property type="component" value="Chromosome"/>
</dbReference>
<dbReference type="EMBL" id="CP035806">
    <property type="protein sequence ID" value="QBE49903.1"/>
    <property type="molecule type" value="Genomic_DNA"/>
</dbReference>
<accession>A0A4P6KHW7</accession>
<organism evidence="2 3">
    <name type="scientific">Leucobacter triazinivorans</name>
    <dbReference type="NCBI Taxonomy" id="1784719"/>
    <lineage>
        <taxon>Bacteria</taxon>
        <taxon>Bacillati</taxon>
        <taxon>Actinomycetota</taxon>
        <taxon>Actinomycetes</taxon>
        <taxon>Micrococcales</taxon>
        <taxon>Microbacteriaceae</taxon>
        <taxon>Leucobacter</taxon>
    </lineage>
</organism>
<dbReference type="InterPro" id="IPR009677">
    <property type="entry name" value="DUF1266"/>
</dbReference>